<accession>A0A0T5VLC5</accession>
<dbReference type="Gene3D" id="1.10.3760.10">
    <property type="entry name" value="PgpA-like"/>
    <property type="match status" value="1"/>
</dbReference>
<feature type="domain" description="YutG/PgpA" evidence="2">
    <location>
        <begin position="8"/>
        <end position="146"/>
    </location>
</feature>
<dbReference type="InterPro" id="IPR007686">
    <property type="entry name" value="YutG/PgpA"/>
</dbReference>
<evidence type="ECO:0000313" key="3">
    <source>
        <dbReference type="EMBL" id="KRT14640.1"/>
    </source>
</evidence>
<proteinExistence type="predicted"/>
<evidence type="ECO:0000313" key="4">
    <source>
        <dbReference type="Proteomes" id="UP000051950"/>
    </source>
</evidence>
<organism evidence="3 4">
    <name type="scientific">Pedobacter ginsenosidimutans</name>
    <dbReference type="NCBI Taxonomy" id="687842"/>
    <lineage>
        <taxon>Bacteria</taxon>
        <taxon>Pseudomonadati</taxon>
        <taxon>Bacteroidota</taxon>
        <taxon>Sphingobacteriia</taxon>
        <taxon>Sphingobacteriales</taxon>
        <taxon>Sphingobacteriaceae</taxon>
        <taxon>Pedobacter</taxon>
    </lineage>
</organism>
<keyword evidence="4" id="KW-1185">Reference proteome</keyword>
<feature type="transmembrane region" description="Helical" evidence="1">
    <location>
        <begin position="44"/>
        <end position="62"/>
    </location>
</feature>
<gene>
    <name evidence="3" type="ORF">ASU31_18395</name>
</gene>
<dbReference type="SUPFAM" id="SSF101307">
    <property type="entry name" value="YutG-like"/>
    <property type="match status" value="1"/>
</dbReference>
<evidence type="ECO:0000256" key="1">
    <source>
        <dbReference type="SAM" id="Phobius"/>
    </source>
</evidence>
<dbReference type="OrthoDB" id="9804091at2"/>
<dbReference type="PANTHER" id="PTHR36305">
    <property type="entry name" value="PHOSPHATIDYLGLYCEROPHOSPHATASE A"/>
    <property type="match status" value="1"/>
</dbReference>
<comment type="caution">
    <text evidence="3">The sequence shown here is derived from an EMBL/GenBank/DDBJ whole genome shotgun (WGS) entry which is preliminary data.</text>
</comment>
<evidence type="ECO:0000259" key="2">
    <source>
        <dbReference type="Pfam" id="PF04608"/>
    </source>
</evidence>
<sequence>MVFIHKFLSTALGIGYIGKGAGTYAAIATCICWHLFQSPYTNPYLWPILFTMLIVMLGVMSADRVEEIWGKDHGRVVIDEVAGMCITLLFVPLKWQYTLIGLILFRFFDILKPLYIRKLEELPGGWGVMADDVLAGIYANVILQLVVVLELF</sequence>
<dbReference type="STRING" id="687842.ASU31_18395"/>
<dbReference type="PANTHER" id="PTHR36305:SF1">
    <property type="entry name" value="PHOSPHATIDYLGLYCEROPHOSPHATASE A"/>
    <property type="match status" value="1"/>
</dbReference>
<dbReference type="GO" id="GO:0006629">
    <property type="term" value="P:lipid metabolic process"/>
    <property type="evidence" value="ECO:0007669"/>
    <property type="project" value="InterPro"/>
</dbReference>
<protein>
    <submittedName>
        <fullName evidence="3">Phosphatidylglycerophosphatase</fullName>
    </submittedName>
</protein>
<dbReference type="Proteomes" id="UP000051950">
    <property type="component" value="Unassembled WGS sequence"/>
</dbReference>
<dbReference type="Pfam" id="PF04608">
    <property type="entry name" value="PgpA"/>
    <property type="match status" value="1"/>
</dbReference>
<dbReference type="GO" id="GO:0008962">
    <property type="term" value="F:phosphatidylglycerophosphatase activity"/>
    <property type="evidence" value="ECO:0007669"/>
    <property type="project" value="InterPro"/>
</dbReference>
<reference evidence="3 4" key="1">
    <citation type="submission" date="2015-11" db="EMBL/GenBank/DDBJ databases">
        <title>Sequence of Pedobacter ginsenosidimutans.</title>
        <authorList>
            <person name="Carson E."/>
            <person name="Keyser V."/>
            <person name="Newman J."/>
            <person name="Miller J."/>
        </authorList>
    </citation>
    <scope>NUCLEOTIDE SEQUENCE [LARGE SCALE GENOMIC DNA]</scope>
    <source>
        <strain evidence="3 4">KACC 14530</strain>
    </source>
</reference>
<keyword evidence="1" id="KW-1133">Transmembrane helix</keyword>
<dbReference type="InterPro" id="IPR036681">
    <property type="entry name" value="PgpA-like_sf"/>
</dbReference>
<dbReference type="CDD" id="cd06971">
    <property type="entry name" value="PgpA"/>
    <property type="match status" value="1"/>
</dbReference>
<name>A0A0T5VLC5_9SPHI</name>
<dbReference type="AlphaFoldDB" id="A0A0T5VLC5"/>
<keyword evidence="1" id="KW-0812">Transmembrane</keyword>
<dbReference type="EMBL" id="LMZQ01000015">
    <property type="protein sequence ID" value="KRT14640.1"/>
    <property type="molecule type" value="Genomic_DNA"/>
</dbReference>
<dbReference type="InterPro" id="IPR026037">
    <property type="entry name" value="PgpA"/>
</dbReference>
<keyword evidence="1" id="KW-0472">Membrane</keyword>
<dbReference type="PIRSF" id="PIRSF006162">
    <property type="entry name" value="PgpA"/>
    <property type="match status" value="1"/>
</dbReference>